<dbReference type="Pfam" id="PF01719">
    <property type="entry name" value="Rep_OBD"/>
    <property type="match status" value="1"/>
</dbReference>
<dbReference type="GO" id="GO:0003916">
    <property type="term" value="F:DNA topoisomerase activity"/>
    <property type="evidence" value="ECO:0007669"/>
    <property type="project" value="InterPro"/>
</dbReference>
<proteinExistence type="predicted"/>
<evidence type="ECO:0000313" key="4">
    <source>
        <dbReference type="Proteomes" id="UP000019062"/>
    </source>
</evidence>
<reference evidence="3 4" key="1">
    <citation type="journal article" date="2014" name="BMC Genomics">
        <title>Genomic comparison of sporeforming bacilli isolated from milk.</title>
        <authorList>
            <person name="Moreno Switt A.I."/>
            <person name="Andrus A.D."/>
            <person name="Ranieri M.L."/>
            <person name="Orsi R.H."/>
            <person name="Ivy R."/>
            <person name="den Bakker H.C."/>
            <person name="Martin N.H."/>
            <person name="Wiedmann M."/>
            <person name="Boor K.J."/>
        </authorList>
    </citation>
    <scope>NUCLEOTIDE SEQUENCE [LARGE SCALE GENOMIC DNA]</scope>
    <source>
        <strain evidence="3 4">FSL R5-213</strain>
    </source>
</reference>
<gene>
    <name evidence="3" type="ORF">C176_17541</name>
</gene>
<evidence type="ECO:0000313" key="3">
    <source>
        <dbReference type="EMBL" id="ETT81998.1"/>
    </source>
</evidence>
<dbReference type="InterPro" id="IPR002631">
    <property type="entry name" value="Plasmid_rep_OBD"/>
</dbReference>
<dbReference type="GO" id="GO:0006260">
    <property type="term" value="P:DNA replication"/>
    <property type="evidence" value="ECO:0007669"/>
    <property type="project" value="InterPro"/>
</dbReference>
<organism evidence="3 4">
    <name type="scientific">Viridibacillus arenosi FSL R5-213</name>
    <dbReference type="NCBI Taxonomy" id="1227360"/>
    <lineage>
        <taxon>Bacteria</taxon>
        <taxon>Bacillati</taxon>
        <taxon>Bacillota</taxon>
        <taxon>Bacilli</taxon>
        <taxon>Bacillales</taxon>
        <taxon>Caryophanaceae</taxon>
        <taxon>Viridibacillus</taxon>
    </lineage>
</organism>
<protein>
    <submittedName>
        <fullName evidence="3">Plasmid replication protein</fullName>
    </submittedName>
</protein>
<keyword evidence="4" id="KW-1185">Reference proteome</keyword>
<dbReference type="EMBL" id="ASQA01000035">
    <property type="protein sequence ID" value="ETT81998.1"/>
    <property type="molecule type" value="Genomic_DNA"/>
</dbReference>
<feature type="domain" description="Plasmid replication protein origin binding" evidence="2">
    <location>
        <begin position="26"/>
        <end position="118"/>
    </location>
</feature>
<dbReference type="InterPro" id="IPR000605">
    <property type="entry name" value="Helicase_SF3_ssDNA/RNA_vir"/>
</dbReference>
<dbReference type="RefSeq" id="WP_051448806.1">
    <property type="nucleotide sequence ID" value="NZ_ASQA01000035.1"/>
</dbReference>
<dbReference type="SUPFAM" id="SSF52540">
    <property type="entry name" value="P-loop containing nucleoside triphosphate hydrolases"/>
    <property type="match status" value="1"/>
</dbReference>
<sequence>MYQQQLSHLPSSIKRKTLNSIVKSLVERLEPLKIAAIIHDKDVNEEGDSIEKHVHVVLQFENQRSLERLAKVLNEPQISSFQQWRGNVNNAYSYLVHQTKEAKGKYQYQLEEVKANFDYPALMSDITKKIEQKIKMKDSEIIKSLLDQLGAGELSKDEVILNLTGSQFAKAKKQINDVYQQVQEQKSKFWLEEQKSKNEPITVIWIYGSSGTGKTALAKKYADEQNVKYFITGSSRDSFQHYDGEHLVILDELRPTTFNYDDLLKMLDPFGENPKAPSRFFDKSLMIDIFIITSPYSPKQFYDEIFRHKKTVDSFGQLQRRITFVQFITQDYFEMQNYNDLEKKYISVEDTRQKNYLLEKLKKKYNTNGRQTYDKFNQLLTK</sequence>
<dbReference type="GO" id="GO:0003723">
    <property type="term" value="F:RNA binding"/>
    <property type="evidence" value="ECO:0007669"/>
    <property type="project" value="InterPro"/>
</dbReference>
<dbReference type="Gene3D" id="3.40.1310.30">
    <property type="match status" value="1"/>
</dbReference>
<dbReference type="InterPro" id="IPR027417">
    <property type="entry name" value="P-loop_NTPase"/>
</dbReference>
<dbReference type="GO" id="GO:0003677">
    <property type="term" value="F:DNA binding"/>
    <property type="evidence" value="ECO:0007669"/>
    <property type="project" value="InterPro"/>
</dbReference>
<dbReference type="AlphaFoldDB" id="W4EN49"/>
<dbReference type="Pfam" id="PF00910">
    <property type="entry name" value="RNA_helicase"/>
    <property type="match status" value="1"/>
</dbReference>
<evidence type="ECO:0000259" key="1">
    <source>
        <dbReference type="Pfam" id="PF00910"/>
    </source>
</evidence>
<comment type="caution">
    <text evidence="3">The sequence shown here is derived from an EMBL/GenBank/DDBJ whole genome shotgun (WGS) entry which is preliminary data.</text>
</comment>
<feature type="domain" description="Helicase superfamily 3 single-stranded DNA/RNA virus" evidence="1">
    <location>
        <begin position="204"/>
        <end position="262"/>
    </location>
</feature>
<accession>W4EN49</accession>
<name>W4EN49_9BACL</name>
<dbReference type="Proteomes" id="UP000019062">
    <property type="component" value="Unassembled WGS sequence"/>
</dbReference>
<dbReference type="eggNOG" id="COG0444">
    <property type="taxonomic scope" value="Bacteria"/>
</dbReference>
<dbReference type="GO" id="GO:0003724">
    <property type="term" value="F:RNA helicase activity"/>
    <property type="evidence" value="ECO:0007669"/>
    <property type="project" value="InterPro"/>
</dbReference>
<dbReference type="GO" id="GO:0005727">
    <property type="term" value="C:extrachromosomal circular DNA"/>
    <property type="evidence" value="ECO:0007669"/>
    <property type="project" value="InterPro"/>
</dbReference>
<dbReference type="PATRIC" id="fig|1227360.4.peg.3569"/>
<evidence type="ECO:0000259" key="2">
    <source>
        <dbReference type="Pfam" id="PF01719"/>
    </source>
</evidence>
<dbReference type="Gene3D" id="3.40.50.300">
    <property type="entry name" value="P-loop containing nucleotide triphosphate hydrolases"/>
    <property type="match status" value="1"/>
</dbReference>